<dbReference type="GO" id="GO:0006355">
    <property type="term" value="P:regulation of DNA-templated transcription"/>
    <property type="evidence" value="ECO:0007669"/>
    <property type="project" value="InterPro"/>
</dbReference>
<dbReference type="SMART" id="SM00862">
    <property type="entry name" value="Trans_reg_C"/>
    <property type="match status" value="1"/>
</dbReference>
<keyword evidence="8" id="KW-1185">Reference proteome</keyword>
<dbReference type="SUPFAM" id="SSF46894">
    <property type="entry name" value="C-terminal effector domain of the bipartite response regulators"/>
    <property type="match status" value="1"/>
</dbReference>
<dbReference type="InterPro" id="IPR011990">
    <property type="entry name" value="TPR-like_helical_dom_sf"/>
</dbReference>
<dbReference type="InterPro" id="IPR001867">
    <property type="entry name" value="OmpR/PhoB-type_DNA-bd"/>
</dbReference>
<sequence>MRIRMLGPLEVLDDDGAPVFVAGARLRTLLIILALSPGRLVPAGQLVDGIWGDDPPAGAVNALQALVSRLRRALPGLAVELHPAGYRLALDPDTVDVARFERLVAAARSAPDDATTAERLREALDLWRGPALLDVAESEFFEAPRARLEELRLAATEERVDAALRLGRGAGLTTELTTLVAEHPLRERLVGQLMRALVAAGRPADALAAYERTREALADELGTDPSAELSDLHTSILRGEQAPTARPPAPEPPAPEPPVANTRPTRTNLRTGLTSFIGRESDVARVRDLVGEYRLTTLTGPGGSGKTRLAGEASRALVEGMPDGVWLVELASVSAGADVPAAVLGALDLRDQTFGGSADDPTTRLVAALRTRTALLVLDNCEHVIDAAATLADRLLGDCPDLRILATSREPLGITGEAVWPVEPLALPFEHDGDVAALLEVGAVRLLVDRARAVRPGFVLTEADAPAVVRICRALDGMPLAIELAAARLRTMTVEQLAARLDDRFRLLTGGSRTALPRHHTLRAVVDWSWGLLAEPERVVLRRLAVFAHGATAEAAAEVCGDGSDVLDELISLSDKSLLVVDDDGDAPRYRMLETIKAYALERLVEADELEAVRGAHLRWLIELTETAEPFLHRAEQLVWLRRLRAAHDDITAALRGAIAAEDADGAIRLVVACGWYWWLSGHKAEGIELAIQALAVPGHTDDEARATACAAVAFLITSGVGDLQDALVWIQQARELSAGVAQPGPFLRFMAPLAVILDPGGDPRTALGEALTPLLNDPDPWFRAQARLTRAQMLGSAEREADVAQALAEFSDVGERWGISYALTMLADLYARRGELDRAIEHYEHAIVVLTEIGTVDDIVIMRSRLAQLRWLVGDHAGSAAAIDQVEREAEQVAWPDGLAIMALNRANLAAWAGDTVTARQQLARAQDLLRGVPVHPVFRAQVLDTQAHLDVTEGRWDVAAEARAEALGAVQTNDADEESVARVLSGIAEHALHEDRAADAVRLLAAVEALAGGPDRSVPEVRHAEEAARAALGDEAASELLAATRRELSGLDGDAARSWVNELAASVLGHPISAPAGGGRASSPRGS</sequence>
<dbReference type="Gene3D" id="1.10.10.10">
    <property type="entry name" value="Winged helix-like DNA-binding domain superfamily/Winged helix DNA-binding domain"/>
    <property type="match status" value="1"/>
</dbReference>
<dbReference type="AlphaFoldDB" id="A0A7W9GX75"/>
<feature type="region of interest" description="Disordered" evidence="5">
    <location>
        <begin position="240"/>
        <end position="268"/>
    </location>
</feature>
<evidence type="ECO:0000313" key="8">
    <source>
        <dbReference type="Proteomes" id="UP000542813"/>
    </source>
</evidence>
<dbReference type="InterPro" id="IPR027417">
    <property type="entry name" value="P-loop_NTPase"/>
</dbReference>
<dbReference type="Pfam" id="PF03704">
    <property type="entry name" value="BTAD"/>
    <property type="match status" value="1"/>
</dbReference>
<feature type="compositionally biased region" description="Pro residues" evidence="5">
    <location>
        <begin position="245"/>
        <end position="258"/>
    </location>
</feature>
<evidence type="ECO:0000256" key="4">
    <source>
        <dbReference type="PROSITE-ProRule" id="PRU01091"/>
    </source>
</evidence>
<dbReference type="GO" id="GO:0003677">
    <property type="term" value="F:DNA binding"/>
    <property type="evidence" value="ECO:0007669"/>
    <property type="project" value="UniProtKB-UniRule"/>
</dbReference>
<dbReference type="GO" id="GO:0000160">
    <property type="term" value="P:phosphorelay signal transduction system"/>
    <property type="evidence" value="ECO:0007669"/>
    <property type="project" value="InterPro"/>
</dbReference>
<comment type="caution">
    <text evidence="7">The sequence shown here is derived from an EMBL/GenBank/DDBJ whole genome shotgun (WGS) entry which is preliminary data.</text>
</comment>
<dbReference type="PANTHER" id="PTHR47691:SF3">
    <property type="entry name" value="HTH-TYPE TRANSCRIPTIONAL REGULATOR RV0890C-RELATED"/>
    <property type="match status" value="1"/>
</dbReference>
<dbReference type="EMBL" id="JACHMM010000001">
    <property type="protein sequence ID" value="MBB5791715.1"/>
    <property type="molecule type" value="Genomic_DNA"/>
</dbReference>
<dbReference type="SUPFAM" id="SSF81901">
    <property type="entry name" value="HCP-like"/>
    <property type="match status" value="1"/>
</dbReference>
<evidence type="ECO:0000256" key="1">
    <source>
        <dbReference type="ARBA" id="ARBA00005820"/>
    </source>
</evidence>
<evidence type="ECO:0000256" key="5">
    <source>
        <dbReference type="SAM" id="MobiDB-lite"/>
    </source>
</evidence>
<dbReference type="SUPFAM" id="SSF48452">
    <property type="entry name" value="TPR-like"/>
    <property type="match status" value="2"/>
</dbReference>
<keyword evidence="2 4" id="KW-0238">DNA-binding</keyword>
<dbReference type="PROSITE" id="PS50005">
    <property type="entry name" value="TPR"/>
    <property type="match status" value="1"/>
</dbReference>
<dbReference type="InterPro" id="IPR036388">
    <property type="entry name" value="WH-like_DNA-bd_sf"/>
</dbReference>
<gene>
    <name evidence="7" type="ORF">HD601_006290</name>
</gene>
<dbReference type="CDD" id="cd15831">
    <property type="entry name" value="BTAD"/>
    <property type="match status" value="1"/>
</dbReference>
<dbReference type="InterPro" id="IPR016032">
    <property type="entry name" value="Sig_transdc_resp-reg_C-effctor"/>
</dbReference>
<dbReference type="Gene3D" id="3.40.50.300">
    <property type="entry name" value="P-loop containing nucleotide triphosphate hydrolases"/>
    <property type="match status" value="1"/>
</dbReference>
<dbReference type="Pfam" id="PF00486">
    <property type="entry name" value="Trans_reg_C"/>
    <property type="match status" value="1"/>
</dbReference>
<dbReference type="Gene3D" id="1.25.40.10">
    <property type="entry name" value="Tetratricopeptide repeat domain"/>
    <property type="match status" value="2"/>
</dbReference>
<dbReference type="Pfam" id="PF25872">
    <property type="entry name" value="HTH_77"/>
    <property type="match status" value="1"/>
</dbReference>
<feature type="domain" description="OmpR/PhoB-type" evidence="6">
    <location>
        <begin position="1"/>
        <end position="90"/>
    </location>
</feature>
<feature type="DNA-binding region" description="OmpR/PhoB-type" evidence="4">
    <location>
        <begin position="1"/>
        <end position="90"/>
    </location>
</feature>
<dbReference type="RefSeq" id="WP_184828702.1">
    <property type="nucleotide sequence ID" value="NZ_JACHMM010000001.1"/>
</dbReference>
<comment type="similarity">
    <text evidence="1">Belongs to the AfsR/DnrI/RedD regulatory family.</text>
</comment>
<evidence type="ECO:0000256" key="2">
    <source>
        <dbReference type="ARBA" id="ARBA00023125"/>
    </source>
</evidence>
<dbReference type="PANTHER" id="PTHR47691">
    <property type="entry name" value="REGULATOR-RELATED"/>
    <property type="match status" value="1"/>
</dbReference>
<evidence type="ECO:0000256" key="3">
    <source>
        <dbReference type="PROSITE-ProRule" id="PRU00339"/>
    </source>
</evidence>
<dbReference type="Proteomes" id="UP000542813">
    <property type="component" value="Unassembled WGS sequence"/>
</dbReference>
<protein>
    <submittedName>
        <fullName evidence="7">Putative ATPase/DNA-binding SARP family transcriptional activator</fullName>
    </submittedName>
</protein>
<accession>A0A7W9GX75</accession>
<reference evidence="7 8" key="1">
    <citation type="submission" date="2020-08" db="EMBL/GenBank/DDBJ databases">
        <title>Sequencing the genomes of 1000 actinobacteria strains.</title>
        <authorList>
            <person name="Klenk H.-P."/>
        </authorList>
    </citation>
    <scope>NUCLEOTIDE SEQUENCE [LARGE SCALE GENOMIC DNA]</scope>
    <source>
        <strain evidence="7 8">DSM 102122</strain>
    </source>
</reference>
<dbReference type="PRINTS" id="PR00364">
    <property type="entry name" value="DISEASERSIST"/>
</dbReference>
<dbReference type="PROSITE" id="PS51755">
    <property type="entry name" value="OMPR_PHOB"/>
    <property type="match status" value="1"/>
</dbReference>
<evidence type="ECO:0000259" key="6">
    <source>
        <dbReference type="PROSITE" id="PS51755"/>
    </source>
</evidence>
<feature type="repeat" description="TPR" evidence="3">
    <location>
        <begin position="821"/>
        <end position="854"/>
    </location>
</feature>
<evidence type="ECO:0000313" key="7">
    <source>
        <dbReference type="EMBL" id="MBB5791715.1"/>
    </source>
</evidence>
<dbReference type="InterPro" id="IPR005158">
    <property type="entry name" value="BTAD"/>
</dbReference>
<dbReference type="SMART" id="SM01043">
    <property type="entry name" value="BTAD"/>
    <property type="match status" value="1"/>
</dbReference>
<name>A0A7W9GX75_9ACTN</name>
<dbReference type="SUPFAM" id="SSF52540">
    <property type="entry name" value="P-loop containing nucleoside triphosphate hydrolases"/>
    <property type="match status" value="1"/>
</dbReference>
<proteinExistence type="inferred from homology"/>
<keyword evidence="3" id="KW-0802">TPR repeat</keyword>
<dbReference type="InterPro" id="IPR019734">
    <property type="entry name" value="TPR_rpt"/>
</dbReference>
<dbReference type="InterPro" id="IPR058852">
    <property type="entry name" value="HTH_77"/>
</dbReference>
<organism evidence="7 8">
    <name type="scientific">Jiangella mangrovi</name>
    <dbReference type="NCBI Taxonomy" id="1524084"/>
    <lineage>
        <taxon>Bacteria</taxon>
        <taxon>Bacillati</taxon>
        <taxon>Actinomycetota</taxon>
        <taxon>Actinomycetes</taxon>
        <taxon>Jiangellales</taxon>
        <taxon>Jiangellaceae</taxon>
        <taxon>Jiangella</taxon>
    </lineage>
</organism>